<dbReference type="Proteomes" id="UP001165269">
    <property type="component" value="Unassembled WGS sequence"/>
</dbReference>
<dbReference type="EMBL" id="JALDAY010000013">
    <property type="protein sequence ID" value="MCI3276780.1"/>
    <property type="molecule type" value="Genomic_DNA"/>
</dbReference>
<protein>
    <submittedName>
        <fullName evidence="1">Uncharacterized protein</fullName>
    </submittedName>
</protein>
<comment type="caution">
    <text evidence="1">The sequence shown here is derived from an EMBL/GenBank/DDBJ whole genome shotgun (WGS) entry which is preliminary data.</text>
</comment>
<name>A0ABS9YHW7_9ACTN</name>
<organism evidence="1 2">
    <name type="scientific">Streptomyces cylindrosporus</name>
    <dbReference type="NCBI Taxonomy" id="2927583"/>
    <lineage>
        <taxon>Bacteria</taxon>
        <taxon>Bacillati</taxon>
        <taxon>Actinomycetota</taxon>
        <taxon>Actinomycetes</taxon>
        <taxon>Kitasatosporales</taxon>
        <taxon>Streptomycetaceae</taxon>
        <taxon>Streptomyces</taxon>
    </lineage>
</organism>
<sequence length="45" mass="4580">MRAAVHRQCKTKDEIVIAAVEEEPARLSAVMDAGVAGAGAGEDGV</sequence>
<evidence type="ECO:0000313" key="1">
    <source>
        <dbReference type="EMBL" id="MCI3276780.1"/>
    </source>
</evidence>
<keyword evidence="2" id="KW-1185">Reference proteome</keyword>
<reference evidence="1" key="1">
    <citation type="submission" date="2022-03" db="EMBL/GenBank/DDBJ databases">
        <title>Streptomyces 7R015 and 7R016 isolated from Barleria lupulina in Thailand.</title>
        <authorList>
            <person name="Kanchanasin P."/>
            <person name="Phongsopitanun W."/>
            <person name="Tanasupawat S."/>
        </authorList>
    </citation>
    <scope>NUCLEOTIDE SEQUENCE</scope>
    <source>
        <strain evidence="1">7R015</strain>
    </source>
</reference>
<gene>
    <name evidence="1" type="ORF">MQP27_37480</name>
</gene>
<dbReference type="RefSeq" id="WP_242773744.1">
    <property type="nucleotide sequence ID" value="NZ_JALDAY010000013.1"/>
</dbReference>
<proteinExistence type="predicted"/>
<evidence type="ECO:0000313" key="2">
    <source>
        <dbReference type="Proteomes" id="UP001165269"/>
    </source>
</evidence>
<accession>A0ABS9YHW7</accession>